<evidence type="ECO:0000256" key="3">
    <source>
        <dbReference type="ARBA" id="ARBA00022989"/>
    </source>
</evidence>
<keyword evidence="7" id="KW-1185">Reference proteome</keyword>
<comment type="subcellular location">
    <subcellularLocation>
        <location evidence="1">Membrane</location>
        <topology evidence="1">Single-pass membrane protein</topology>
    </subcellularLocation>
</comment>
<dbReference type="EMBL" id="FQVB01000022">
    <property type="protein sequence ID" value="SHF62433.1"/>
    <property type="molecule type" value="Genomic_DNA"/>
</dbReference>
<dbReference type="RefSeq" id="WP_178371977.1">
    <property type="nucleotide sequence ID" value="NZ_FQVB01000022.1"/>
</dbReference>
<keyword evidence="2" id="KW-0812">Transmembrane</keyword>
<keyword evidence="4" id="KW-0472">Membrane</keyword>
<evidence type="ECO:0000313" key="7">
    <source>
        <dbReference type="Proteomes" id="UP000184076"/>
    </source>
</evidence>
<evidence type="ECO:0000259" key="5">
    <source>
        <dbReference type="Pfam" id="PF04357"/>
    </source>
</evidence>
<dbReference type="PANTHER" id="PTHR36985:SF1">
    <property type="entry name" value="TRANSLOCATION AND ASSEMBLY MODULE SUBUNIT TAMB"/>
    <property type="match status" value="1"/>
</dbReference>
<organism evidence="6 7">
    <name type="scientific">Desulfacinum infernum DSM 9756</name>
    <dbReference type="NCBI Taxonomy" id="1121391"/>
    <lineage>
        <taxon>Bacteria</taxon>
        <taxon>Pseudomonadati</taxon>
        <taxon>Thermodesulfobacteriota</taxon>
        <taxon>Syntrophobacteria</taxon>
        <taxon>Syntrophobacterales</taxon>
        <taxon>Syntrophobacteraceae</taxon>
        <taxon>Desulfacinum</taxon>
    </lineage>
</organism>
<dbReference type="PANTHER" id="PTHR36985">
    <property type="entry name" value="TRANSLOCATION AND ASSEMBLY MODULE SUBUNIT TAMB"/>
    <property type="match status" value="1"/>
</dbReference>
<proteinExistence type="predicted"/>
<evidence type="ECO:0000256" key="4">
    <source>
        <dbReference type="ARBA" id="ARBA00023136"/>
    </source>
</evidence>
<evidence type="ECO:0000256" key="1">
    <source>
        <dbReference type="ARBA" id="ARBA00004167"/>
    </source>
</evidence>
<dbReference type="GO" id="GO:0005886">
    <property type="term" value="C:plasma membrane"/>
    <property type="evidence" value="ECO:0007669"/>
    <property type="project" value="InterPro"/>
</dbReference>
<dbReference type="Pfam" id="PF04357">
    <property type="entry name" value="TamB"/>
    <property type="match status" value="1"/>
</dbReference>
<gene>
    <name evidence="6" type="ORF">SAMN02745206_02361</name>
</gene>
<dbReference type="GO" id="GO:0009306">
    <property type="term" value="P:protein secretion"/>
    <property type="evidence" value="ECO:0007669"/>
    <property type="project" value="InterPro"/>
</dbReference>
<feature type="domain" description="Translocation and assembly module TamB C-terminal" evidence="5">
    <location>
        <begin position="1002"/>
        <end position="1351"/>
    </location>
</feature>
<evidence type="ECO:0000256" key="2">
    <source>
        <dbReference type="ARBA" id="ARBA00022692"/>
    </source>
</evidence>
<accession>A0A1M5D5T1</accession>
<evidence type="ECO:0000313" key="6">
    <source>
        <dbReference type="EMBL" id="SHF62433.1"/>
    </source>
</evidence>
<protein>
    <submittedName>
        <fullName evidence="6">Autotransporter translocation and assembly factor TamB</fullName>
    </submittedName>
</protein>
<sequence>MKRLFKLAVLSACALLLLLAALWGGLQLPATKRFAAKVLSQELSGPGQVMELEGLSGWIPFSLGVERLRVGDAGGTWLELNDAQLDWNPWALLGGRLQVRTLGARRLRLLRLPAPAEPSPSPKDAEPWGPPKRFFPITVERLFLDHLFLDAPVAGEPLMASVQGTVSSRLEEGALEAALNVTGLENAAGTRLSLLALVKPGIPHLSIRLDLSESPAGWVGRRAGIAGDGEVFAQVEAGGDLSRWEGTMAFRAAALGRAHLSFGLDLPRTGVPLEISLQGTAEPSRTLLPEPWIPLLAHPTDLSVLAKRWEDGTLDVASLHLASPALDLSVSGRLRPDSMHVEEVSYRLGVSDLGVLSSLAGLPISGKAAADGTLRGNAKDLEGRTVLTLEDLSLPEFSGQAVRLQACWAVGLGGKGPYPASSVELEGEAHRLVLKHGDPTAVPNLQLVARGRLAPEGELVLEVGHVQIQEMGDMKLSGTADLGKRILQGGFHLDLPSLARFSSLAPQRLEGRLEASGTVEGSWNGFHLKAVLEASDLAYGDIRWKRARVDLDAADLPGSPRGQMTVKADHVHGPLWAETRFAVIDRTVDLSYLDVRYRDAVLRGQVKGEPAALSFTGTLDLSVPRLEQLGDVVGKNLHGSVQARLDLAKDGDRSRAKGNLTATSIRFEDASLDSLRCDLDVARLGPNPQATVRLAGSGLRLPSLFLDKVQAQVEGDGRRLAYSAEWQGKAAASFRADARGFLERDPDRMDLVLERLSGRLADMPFSLERKAVLSPRQKGLELSGLALRLGEGSVRADGLWEPGASRGTLALKDVDLGLVRLLGGPAVEGRVSGQARLTEGASGPQVEAALNVEGIRAPSWDPHSAPEASVRANLFLDARSLGLRGDLEGFAKDPSRLEASFPVRFRLAPFTFRIRGDEPLQGSAELVCDLERVAPLLELDQQRFSGMLKSRLTLSGSWPDPQVDGTMNLAGGRYENEDLGLLVQDVALSVTASQREIRIVDLSARDGLGGRLKGAGTARLEPSGAYPFSLSLTLEEFAPVHRDDVFGKVSGRVVASGSLQDMAVRGELTVQPLQIILPERLPPALTEIEVEEVGKGVSPSKRADAGAAGEKPSRIRLDLSVDFPRRITVRGWGLDSEWKGALNLSGTASDPLITGRFETVRGTLDFLNKRFRVTRGTVQLYGSVPPDPVLDVTAEAPLRELTAVVTITGPASRPSLKLSSTPERPQDEVLAQILFGRSASKLTPFQALRLANTIKALTVGGSSAPGVMDQVRRTLGVDAIELKGADEGLENARLGVGKYITDTVRVEVEQGLGETSGRVGVEVEVTPNISLETDVGGDTGAGVGVQWRIDY</sequence>
<dbReference type="GO" id="GO:0097347">
    <property type="term" value="C:TAM protein secretion complex"/>
    <property type="evidence" value="ECO:0007669"/>
    <property type="project" value="TreeGrafter"/>
</dbReference>
<dbReference type="STRING" id="1121391.SAMN02745206_02361"/>
<name>A0A1M5D5T1_9BACT</name>
<dbReference type="InterPro" id="IPR007452">
    <property type="entry name" value="TamB_C"/>
</dbReference>
<keyword evidence="3" id="KW-1133">Transmembrane helix</keyword>
<reference evidence="7" key="1">
    <citation type="submission" date="2016-11" db="EMBL/GenBank/DDBJ databases">
        <authorList>
            <person name="Varghese N."/>
            <person name="Submissions S."/>
        </authorList>
    </citation>
    <scope>NUCLEOTIDE SEQUENCE [LARGE SCALE GENOMIC DNA]</scope>
    <source>
        <strain evidence="7">DSM 9756</strain>
    </source>
</reference>
<dbReference type="Proteomes" id="UP000184076">
    <property type="component" value="Unassembled WGS sequence"/>
</dbReference>